<keyword evidence="2" id="KW-1185">Reference proteome</keyword>
<gene>
    <name evidence="1" type="ORF">IE53DRAFT_31819</name>
</gene>
<proteinExistence type="predicted"/>
<dbReference type="EMBL" id="KZ819811">
    <property type="protein sequence ID" value="PWN51880.1"/>
    <property type="molecule type" value="Genomic_DNA"/>
</dbReference>
<protein>
    <submittedName>
        <fullName evidence="1">Uncharacterized protein</fullName>
    </submittedName>
</protein>
<reference evidence="1 2" key="1">
    <citation type="journal article" date="2018" name="Mol. Biol. Evol.">
        <title>Broad Genomic Sampling Reveals a Smut Pathogenic Ancestry of the Fungal Clade Ustilaginomycotina.</title>
        <authorList>
            <person name="Kijpornyongpan T."/>
            <person name="Mondo S.J."/>
            <person name="Barry K."/>
            <person name="Sandor L."/>
            <person name="Lee J."/>
            <person name="Lipzen A."/>
            <person name="Pangilinan J."/>
            <person name="LaButti K."/>
            <person name="Hainaut M."/>
            <person name="Henrissat B."/>
            <person name="Grigoriev I.V."/>
            <person name="Spatafora J.W."/>
            <person name="Aime M.C."/>
        </authorList>
    </citation>
    <scope>NUCLEOTIDE SEQUENCE [LARGE SCALE GENOMIC DNA]</scope>
    <source>
        <strain evidence="1 2">SA 807</strain>
    </source>
</reference>
<sequence>MSSSSALRGNSDDRQQDAQGASIAPHRPLLLPSSASQVDLSSHHHKDFEGQHNSRPLPNSQSLSLFSSNTGKATRSRNRPRPSPYARTPTKPRGSDLGTPSRLTQSPSMLSGLLNLISPFGGSARAKRSAAFGNPLTLDDQGEDDQNDSDEIEGLTSPSQRKIDRDVIMGNGSSATDIEIDVQEDVTKGVNSAIEITTTTATTSTTKPSPFQPPSPRSSRISFPVTPSGSHGTEAKAKGREAQKRLRATETVDGAGESIVMLQQPGPSPVSRNYDLLARFFAEKGLEEAGVPGRGALTEVEVQGCLKLIEDSMAQGRDLRHEFESHGQRYEQGMNRSVSYSPAPSSPYRGYPPRTSSYGPSAGSGLFHPGSAPKIPQSFSFLSPLASRGGSSQSNASTPATVRRHRPLYLGPGMTSLQPSRRRLLTASRTSVDLQQRNRSSGLTSSVSMGTMRDVRPVQKEDGISDDAKRRKTEENVHDTSTASLSSPSAEIAGFDSQYEKHRAEAIETVMAISSTPIPPSSVSEAAPSLKRSALSSGSLQDSETTHHAIRPAPESAPEPVRRSTRTAAAVLDILKDSPAIRPPVQPELVNPYQKATALSKIPRKPKTPVTTRITRSKAKESAANTTPSSQPAEAPRKESVLELIERTAPKRGKSESSSDAKAAAAKERDAEVKEAERQAKAAAAAAAAARKAQQTEEARKRLEALTQPKAPEKASAAPSEPTFSFGSQKPQAEPAKTQSSATSSPSIPAFTFGQQKPSASLAPQVPAQYAANKPKKPSPLSAAFAAPPDSPGSDSEKSPAKTITTAGGGNGATTTPAPAPPRFSFAPPATDAPTSPSAAATSEKTFTFGLPPVSAPTTTARAAPSGSNEKPAPTTFQFTLVGSSAAPPAPLLSTSDPRKDALSVLVDRLPTYSFGLYTSSAGGGAGESKEVEAVRNEVLKIAEQSLPKFDFIVTADGSKKSAALTAQPVSAPFAAPTFSFGAATGTPTPASPAPSSGFSTPSFSLGGSEAQSPAPATPSAAATTDGSEPSPEEDAGGSSSGLLSGKGEGEEDEEVLHEVRAKLWKFDGEQKTWKDLGIGMVKIKKHSETGKKRLLVRSEGNGKVVVNFYLFKGLAPALEKTTVAFLGFEGSTPTQIRCKIKTEDDAKRFKESLEREAKSG</sequence>
<dbReference type="Proteomes" id="UP000245626">
    <property type="component" value="Unassembled WGS sequence"/>
</dbReference>
<organism evidence="1 2">
    <name type="scientific">Violaceomyces palustris</name>
    <dbReference type="NCBI Taxonomy" id="1673888"/>
    <lineage>
        <taxon>Eukaryota</taxon>
        <taxon>Fungi</taxon>
        <taxon>Dikarya</taxon>
        <taxon>Basidiomycota</taxon>
        <taxon>Ustilaginomycotina</taxon>
        <taxon>Ustilaginomycetes</taxon>
        <taxon>Violaceomycetales</taxon>
        <taxon>Violaceomycetaceae</taxon>
        <taxon>Violaceomyces</taxon>
    </lineage>
</organism>
<evidence type="ECO:0000313" key="1">
    <source>
        <dbReference type="EMBL" id="PWN51880.1"/>
    </source>
</evidence>
<accession>A0ACD0P1B1</accession>
<evidence type="ECO:0000313" key="2">
    <source>
        <dbReference type="Proteomes" id="UP000245626"/>
    </source>
</evidence>
<name>A0ACD0P1B1_9BASI</name>